<accession>A0A4S4EAB6</accession>
<evidence type="ECO:0000259" key="2">
    <source>
        <dbReference type="PROSITE" id="PS51886"/>
    </source>
</evidence>
<evidence type="ECO:0000313" key="3">
    <source>
        <dbReference type="EMBL" id="THG13098.1"/>
    </source>
</evidence>
<sequence>MGASSSTEQVSVEQREAESLAVSIGVLPMLQKAFSVLADPQTNTIPLRSLQQCFSLVFENPTSEATAIPPNFQGLLSHLGSSIVDLFFLADKGGVSWIEFLKGYVKCCGRMSASTSFNMLFRVFAMAAVKADISAKLLFESDDSDCKMSGFLTPTDVLMLLWMCYVMSLNSKILKSFGGKGDYSLPDLSHLVLSAVLLCAEVGNDLNPWDCDILSMAVPLPAGKIHMWALKTVPSLPDCFTQFVHGRIQKTITQKNELEPSCLSGHDLSATAVCNTNLLTQGRAWAISLTLRGTLSEEILKACFPSCSDGTSDSLLYRSSFHGKGLNRFWSNVEGYNGPMLILVAASLGDVHDGDGNVKKWILGALTHQAFENKDMFYGSSGSLYAISPVFNVLSSSGKEKNFVYSHLHPTGRVYDPHPKPVGVAFGGSIRNERIFIDEDFAKVTVRHHAADKTYQSGSLFPNQGFLPVEALVLDVEVWGLGGRTAKEMQNKYKKREELFTEQRRKVDLKTFSNWEDSPEKMMMDMTSNPNRVEREDR</sequence>
<dbReference type="PANTHER" id="PTHR23354:SF104">
    <property type="entry name" value="TLD-DOMAIN CONTAINING NUCLEOLAR PROTEIN"/>
    <property type="match status" value="1"/>
</dbReference>
<dbReference type="AlphaFoldDB" id="A0A4S4EAB6"/>
<evidence type="ECO:0000256" key="1">
    <source>
        <dbReference type="SAM" id="MobiDB-lite"/>
    </source>
</evidence>
<comment type="caution">
    <text evidence="3">The sequence shown here is derived from an EMBL/GenBank/DDBJ whole genome shotgun (WGS) entry which is preliminary data.</text>
</comment>
<feature type="domain" description="TLDc" evidence="2">
    <location>
        <begin position="290"/>
        <end position="482"/>
    </location>
</feature>
<dbReference type="SMART" id="SM00584">
    <property type="entry name" value="TLDc"/>
    <property type="match status" value="1"/>
</dbReference>
<feature type="region of interest" description="Disordered" evidence="1">
    <location>
        <begin position="518"/>
        <end position="538"/>
    </location>
</feature>
<gene>
    <name evidence="3" type="ORF">TEA_018102</name>
</gene>
<reference evidence="3 4" key="1">
    <citation type="journal article" date="2018" name="Proc. Natl. Acad. Sci. U.S.A.">
        <title>Draft genome sequence of Camellia sinensis var. sinensis provides insights into the evolution of the tea genome and tea quality.</title>
        <authorList>
            <person name="Wei C."/>
            <person name="Yang H."/>
            <person name="Wang S."/>
            <person name="Zhao J."/>
            <person name="Liu C."/>
            <person name="Gao L."/>
            <person name="Xia E."/>
            <person name="Lu Y."/>
            <person name="Tai Y."/>
            <person name="She G."/>
            <person name="Sun J."/>
            <person name="Cao H."/>
            <person name="Tong W."/>
            <person name="Gao Q."/>
            <person name="Li Y."/>
            <person name="Deng W."/>
            <person name="Jiang X."/>
            <person name="Wang W."/>
            <person name="Chen Q."/>
            <person name="Zhang S."/>
            <person name="Li H."/>
            <person name="Wu J."/>
            <person name="Wang P."/>
            <person name="Li P."/>
            <person name="Shi C."/>
            <person name="Zheng F."/>
            <person name="Jian J."/>
            <person name="Huang B."/>
            <person name="Shan D."/>
            <person name="Shi M."/>
            <person name="Fang C."/>
            <person name="Yue Y."/>
            <person name="Li F."/>
            <person name="Li D."/>
            <person name="Wei S."/>
            <person name="Han B."/>
            <person name="Jiang C."/>
            <person name="Yin Y."/>
            <person name="Xia T."/>
            <person name="Zhang Z."/>
            <person name="Bennetzen J.L."/>
            <person name="Zhao S."/>
            <person name="Wan X."/>
        </authorList>
    </citation>
    <scope>NUCLEOTIDE SEQUENCE [LARGE SCALE GENOMIC DNA]</scope>
    <source>
        <strain evidence="4">cv. Shuchazao</strain>
        <tissue evidence="3">Leaf</tissue>
    </source>
</reference>
<proteinExistence type="predicted"/>
<dbReference type="InterPro" id="IPR006571">
    <property type="entry name" value="TLDc_dom"/>
</dbReference>
<name>A0A4S4EAB6_CAMSN</name>
<protein>
    <recommendedName>
        <fullName evidence="2">TLDc domain-containing protein</fullName>
    </recommendedName>
</protein>
<dbReference type="PROSITE" id="PS51886">
    <property type="entry name" value="TLDC"/>
    <property type="match status" value="1"/>
</dbReference>
<dbReference type="Proteomes" id="UP000306102">
    <property type="component" value="Unassembled WGS sequence"/>
</dbReference>
<organism evidence="3 4">
    <name type="scientific">Camellia sinensis var. sinensis</name>
    <name type="common">China tea</name>
    <dbReference type="NCBI Taxonomy" id="542762"/>
    <lineage>
        <taxon>Eukaryota</taxon>
        <taxon>Viridiplantae</taxon>
        <taxon>Streptophyta</taxon>
        <taxon>Embryophyta</taxon>
        <taxon>Tracheophyta</taxon>
        <taxon>Spermatophyta</taxon>
        <taxon>Magnoliopsida</taxon>
        <taxon>eudicotyledons</taxon>
        <taxon>Gunneridae</taxon>
        <taxon>Pentapetalae</taxon>
        <taxon>asterids</taxon>
        <taxon>Ericales</taxon>
        <taxon>Theaceae</taxon>
        <taxon>Camellia</taxon>
    </lineage>
</organism>
<evidence type="ECO:0000313" key="4">
    <source>
        <dbReference type="Proteomes" id="UP000306102"/>
    </source>
</evidence>
<keyword evidence="4" id="KW-1185">Reference proteome</keyword>
<dbReference type="Pfam" id="PF07534">
    <property type="entry name" value="TLD"/>
    <property type="match status" value="1"/>
</dbReference>
<dbReference type="EMBL" id="SDRB02006104">
    <property type="protein sequence ID" value="THG13098.1"/>
    <property type="molecule type" value="Genomic_DNA"/>
</dbReference>
<dbReference type="PANTHER" id="PTHR23354">
    <property type="entry name" value="NUCLEOLAR PROTEIN 7/ESTROGEN RECEPTOR COACTIVATOR-RELATED"/>
    <property type="match status" value="1"/>
</dbReference>